<protein>
    <submittedName>
        <fullName evidence="7">Transcriptional regulator</fullName>
    </submittedName>
</protein>
<keyword evidence="3 5" id="KW-0238">DNA-binding</keyword>
<evidence type="ECO:0000259" key="6">
    <source>
        <dbReference type="PROSITE" id="PS51755"/>
    </source>
</evidence>
<dbReference type="Pfam" id="PF00486">
    <property type="entry name" value="Trans_reg_C"/>
    <property type="match status" value="1"/>
</dbReference>
<comment type="caution">
    <text evidence="7">The sequence shown here is derived from an EMBL/GenBank/DDBJ whole genome shotgun (WGS) entry which is preliminary data.</text>
</comment>
<dbReference type="InterPro" id="IPR036388">
    <property type="entry name" value="WH-like_DNA-bd_sf"/>
</dbReference>
<dbReference type="Gene3D" id="1.25.40.10">
    <property type="entry name" value="Tetratricopeptide repeat domain"/>
    <property type="match status" value="1"/>
</dbReference>
<proteinExistence type="inferred from homology"/>
<dbReference type="Gene3D" id="1.10.10.10">
    <property type="entry name" value="Winged helix-like DNA-binding domain superfamily/Winged helix DNA-binding domain"/>
    <property type="match status" value="1"/>
</dbReference>
<dbReference type="GO" id="GO:0000160">
    <property type="term" value="P:phosphorelay signal transduction system"/>
    <property type="evidence" value="ECO:0007669"/>
    <property type="project" value="InterPro"/>
</dbReference>
<evidence type="ECO:0000256" key="3">
    <source>
        <dbReference type="ARBA" id="ARBA00023125"/>
    </source>
</evidence>
<dbReference type="AlphaFoldDB" id="A0A3A4B6H1"/>
<dbReference type="InterPro" id="IPR011990">
    <property type="entry name" value="TPR-like_helical_dom_sf"/>
</dbReference>
<sequence length="261" mass="29494">MEVVHEGRCHVPSAQKVRCTLALLLLSADHIVPRETLIDELWGERPPRTMITTLQTYIYQLRKSFSRLTRRRDVILTRAPGYAIRLGDDDEVDAHRFERLVEQGRRQFEQGRLAEASHSCGTALALWRGEALAGICAGHRLEGHIAHLEELRIRALELRVGADMLLGNDRDLIPELRALVAAHPLHEWFHGELIKALAGAGRRGEALHAYRVMCRTLRDELGLEPSPAYQNLQRDLLRGVDVREMPGDSPLRHVNRAGMAS</sequence>
<evidence type="ECO:0000313" key="7">
    <source>
        <dbReference type="EMBL" id="RJL36230.1"/>
    </source>
</evidence>
<dbReference type="SUPFAM" id="SSF48452">
    <property type="entry name" value="TPR-like"/>
    <property type="match status" value="1"/>
</dbReference>
<evidence type="ECO:0000313" key="8">
    <source>
        <dbReference type="Proteomes" id="UP000265768"/>
    </source>
</evidence>
<keyword evidence="4" id="KW-0804">Transcription</keyword>
<dbReference type="InterPro" id="IPR051677">
    <property type="entry name" value="AfsR-DnrI-RedD_regulator"/>
</dbReference>
<dbReference type="GO" id="GO:0006355">
    <property type="term" value="P:regulation of DNA-templated transcription"/>
    <property type="evidence" value="ECO:0007669"/>
    <property type="project" value="InterPro"/>
</dbReference>
<evidence type="ECO:0000256" key="2">
    <source>
        <dbReference type="ARBA" id="ARBA00023015"/>
    </source>
</evidence>
<name>A0A3A4B6H1_9ACTN</name>
<dbReference type="Proteomes" id="UP000265768">
    <property type="component" value="Unassembled WGS sequence"/>
</dbReference>
<dbReference type="GO" id="GO:0003677">
    <property type="term" value="F:DNA binding"/>
    <property type="evidence" value="ECO:0007669"/>
    <property type="project" value="UniProtKB-UniRule"/>
</dbReference>
<gene>
    <name evidence="7" type="ORF">D5H75_03640</name>
</gene>
<dbReference type="EMBL" id="QZEY01000001">
    <property type="protein sequence ID" value="RJL36230.1"/>
    <property type="molecule type" value="Genomic_DNA"/>
</dbReference>
<dbReference type="Pfam" id="PF03704">
    <property type="entry name" value="BTAD"/>
    <property type="match status" value="1"/>
</dbReference>
<dbReference type="PANTHER" id="PTHR35807:SF1">
    <property type="entry name" value="TRANSCRIPTIONAL REGULATOR REDD"/>
    <property type="match status" value="1"/>
</dbReference>
<evidence type="ECO:0000256" key="4">
    <source>
        <dbReference type="ARBA" id="ARBA00023163"/>
    </source>
</evidence>
<dbReference type="SUPFAM" id="SSF46894">
    <property type="entry name" value="C-terminal effector domain of the bipartite response regulators"/>
    <property type="match status" value="1"/>
</dbReference>
<feature type="DNA-binding region" description="OmpR/PhoB-type" evidence="5">
    <location>
        <begin position="1"/>
        <end position="86"/>
    </location>
</feature>
<dbReference type="SMART" id="SM01043">
    <property type="entry name" value="BTAD"/>
    <property type="match status" value="1"/>
</dbReference>
<dbReference type="OrthoDB" id="4054020at2"/>
<dbReference type="PANTHER" id="PTHR35807">
    <property type="entry name" value="TRANSCRIPTIONAL REGULATOR REDD-RELATED"/>
    <property type="match status" value="1"/>
</dbReference>
<dbReference type="RefSeq" id="WP_119925204.1">
    <property type="nucleotide sequence ID" value="NZ_QZEY01000001.1"/>
</dbReference>
<dbReference type="InterPro" id="IPR016032">
    <property type="entry name" value="Sig_transdc_resp-reg_C-effctor"/>
</dbReference>
<keyword evidence="2" id="KW-0805">Transcription regulation</keyword>
<feature type="domain" description="OmpR/PhoB-type" evidence="6">
    <location>
        <begin position="1"/>
        <end position="86"/>
    </location>
</feature>
<evidence type="ECO:0000256" key="1">
    <source>
        <dbReference type="ARBA" id="ARBA00005820"/>
    </source>
</evidence>
<evidence type="ECO:0000256" key="5">
    <source>
        <dbReference type="PROSITE-ProRule" id="PRU01091"/>
    </source>
</evidence>
<dbReference type="InterPro" id="IPR005158">
    <property type="entry name" value="BTAD"/>
</dbReference>
<dbReference type="CDD" id="cd15831">
    <property type="entry name" value="BTAD"/>
    <property type="match status" value="1"/>
</dbReference>
<dbReference type="PROSITE" id="PS51755">
    <property type="entry name" value="OMPR_PHOB"/>
    <property type="match status" value="1"/>
</dbReference>
<comment type="similarity">
    <text evidence="1">Belongs to the AfsR/DnrI/RedD regulatory family.</text>
</comment>
<reference evidence="7 8" key="1">
    <citation type="submission" date="2018-09" db="EMBL/GenBank/DDBJ databases">
        <title>YIM 75507 draft genome.</title>
        <authorList>
            <person name="Tang S."/>
            <person name="Feng Y."/>
        </authorList>
    </citation>
    <scope>NUCLEOTIDE SEQUENCE [LARGE SCALE GENOMIC DNA]</scope>
    <source>
        <strain evidence="7 8">YIM 75507</strain>
    </source>
</reference>
<dbReference type="InterPro" id="IPR001867">
    <property type="entry name" value="OmpR/PhoB-type_DNA-bd"/>
</dbReference>
<organism evidence="7 8">
    <name type="scientific">Bailinhaonella thermotolerans</name>
    <dbReference type="NCBI Taxonomy" id="1070861"/>
    <lineage>
        <taxon>Bacteria</taxon>
        <taxon>Bacillati</taxon>
        <taxon>Actinomycetota</taxon>
        <taxon>Actinomycetes</taxon>
        <taxon>Streptosporangiales</taxon>
        <taxon>Streptosporangiaceae</taxon>
        <taxon>Bailinhaonella</taxon>
    </lineage>
</organism>
<dbReference type="SMART" id="SM00862">
    <property type="entry name" value="Trans_reg_C"/>
    <property type="match status" value="1"/>
</dbReference>
<keyword evidence="8" id="KW-1185">Reference proteome</keyword>
<accession>A0A3A4B6H1</accession>